<sequence length="151" mass="16835">MYIFLPNAKDVLLAMVEKVASEFEFLEHKLPYKLVRIGEFQIPRFKFSFGLETSRMTKELGVSLPFSSGGLTKMVDSLEGQDLSVSNIFHKSFIEVNEEGTEAAKANIAVVAMCMPTGIDFIADHPFLFLIREDLTQTIIFAGQVLNPLVG</sequence>
<dbReference type="InterPro" id="IPR042185">
    <property type="entry name" value="Serpin_sf_2"/>
</dbReference>
<evidence type="ECO:0000256" key="1">
    <source>
        <dbReference type="ARBA" id="ARBA00009500"/>
    </source>
</evidence>
<dbReference type="Gene3D" id="2.30.39.10">
    <property type="entry name" value="Alpha-1-antitrypsin, domain 1"/>
    <property type="match status" value="1"/>
</dbReference>
<dbReference type="Proteomes" id="UP000265566">
    <property type="component" value="Chromosome 8"/>
</dbReference>
<name>A0A396GH11_MEDTR</name>
<proteinExistence type="inferred from homology"/>
<dbReference type="PROSITE" id="PS00284">
    <property type="entry name" value="SERPIN"/>
    <property type="match status" value="1"/>
</dbReference>
<evidence type="ECO:0000313" key="3">
    <source>
        <dbReference type="EMBL" id="RHN39698.1"/>
    </source>
</evidence>
<dbReference type="GO" id="GO:0004867">
    <property type="term" value="F:serine-type endopeptidase inhibitor activity"/>
    <property type="evidence" value="ECO:0007669"/>
    <property type="project" value="InterPro"/>
</dbReference>
<organism evidence="3">
    <name type="scientific">Medicago truncatula</name>
    <name type="common">Barrel medic</name>
    <name type="synonym">Medicago tribuloides</name>
    <dbReference type="NCBI Taxonomy" id="3880"/>
    <lineage>
        <taxon>Eukaryota</taxon>
        <taxon>Viridiplantae</taxon>
        <taxon>Streptophyta</taxon>
        <taxon>Embryophyta</taxon>
        <taxon>Tracheophyta</taxon>
        <taxon>Spermatophyta</taxon>
        <taxon>Magnoliopsida</taxon>
        <taxon>eudicotyledons</taxon>
        <taxon>Gunneridae</taxon>
        <taxon>Pentapetalae</taxon>
        <taxon>rosids</taxon>
        <taxon>fabids</taxon>
        <taxon>Fabales</taxon>
        <taxon>Fabaceae</taxon>
        <taxon>Papilionoideae</taxon>
        <taxon>50 kb inversion clade</taxon>
        <taxon>NPAAA clade</taxon>
        <taxon>Hologalegina</taxon>
        <taxon>IRL clade</taxon>
        <taxon>Trifolieae</taxon>
        <taxon>Medicago</taxon>
    </lineage>
</organism>
<dbReference type="InterPro" id="IPR000215">
    <property type="entry name" value="Serpin_fam"/>
</dbReference>
<accession>A0A396GH11</accession>
<dbReference type="PANTHER" id="PTHR11461">
    <property type="entry name" value="SERINE PROTEASE INHIBITOR, SERPIN"/>
    <property type="match status" value="1"/>
</dbReference>
<comment type="similarity">
    <text evidence="1">Belongs to the serpin family.</text>
</comment>
<dbReference type="Gramene" id="rna45747">
    <property type="protein sequence ID" value="RHN39698.1"/>
    <property type="gene ID" value="gene45747"/>
</dbReference>
<comment type="caution">
    <text evidence="3">The sequence shown here is derived from an EMBL/GenBank/DDBJ whole genome shotgun (WGS) entry which is preliminary data.</text>
</comment>
<protein>
    <submittedName>
        <fullName evidence="3">Putative Serpin family protein</fullName>
    </submittedName>
</protein>
<dbReference type="Gene3D" id="2.10.310.10">
    <property type="entry name" value="Serpins superfamily"/>
    <property type="match status" value="1"/>
</dbReference>
<feature type="domain" description="Serpin" evidence="2">
    <location>
        <begin position="1"/>
        <end position="148"/>
    </location>
</feature>
<dbReference type="FunFam" id="2.10.310.10:FF:000001">
    <property type="entry name" value="Serpin family A member 1"/>
    <property type="match status" value="1"/>
</dbReference>
<gene>
    <name evidence="3" type="ORF">MtrunA17_Chr8g0346651</name>
</gene>
<reference evidence="3" key="1">
    <citation type="journal article" date="2018" name="Nat. Plants">
        <title>Whole-genome landscape of Medicago truncatula symbiotic genes.</title>
        <authorList>
            <person name="Pecrix Y."/>
            <person name="Gamas P."/>
            <person name="Carrere S."/>
        </authorList>
    </citation>
    <scope>NUCLEOTIDE SEQUENCE</scope>
    <source>
        <tissue evidence="3">Leaves</tissue>
    </source>
</reference>
<dbReference type="InterPro" id="IPR023795">
    <property type="entry name" value="Serpin_CS"/>
</dbReference>
<dbReference type="AlphaFoldDB" id="A0A396GH11"/>
<dbReference type="EMBL" id="PSQE01000008">
    <property type="protein sequence ID" value="RHN39698.1"/>
    <property type="molecule type" value="Genomic_DNA"/>
</dbReference>
<evidence type="ECO:0000259" key="2">
    <source>
        <dbReference type="Pfam" id="PF00079"/>
    </source>
</evidence>
<dbReference type="Pfam" id="PF00079">
    <property type="entry name" value="Serpin"/>
    <property type="match status" value="1"/>
</dbReference>
<dbReference type="InterPro" id="IPR023796">
    <property type="entry name" value="Serpin_dom"/>
</dbReference>
<dbReference type="GO" id="GO:0005615">
    <property type="term" value="C:extracellular space"/>
    <property type="evidence" value="ECO:0007669"/>
    <property type="project" value="InterPro"/>
</dbReference>
<dbReference type="PANTHER" id="PTHR11461:SF211">
    <property type="entry name" value="GH10112P-RELATED"/>
    <property type="match status" value="1"/>
</dbReference>
<dbReference type="Gene3D" id="6.20.40.10">
    <property type="match status" value="1"/>
</dbReference>
<dbReference type="InterPro" id="IPR036186">
    <property type="entry name" value="Serpin_sf"/>
</dbReference>
<dbReference type="SUPFAM" id="SSF56574">
    <property type="entry name" value="Serpins"/>
    <property type="match status" value="1"/>
</dbReference>